<reference evidence="11 12" key="1">
    <citation type="journal article" date="2020" name="Microorganisms">
        <title>Osmotic Adaptation and Compatible Solute Biosynthesis of Phototrophic Bacteria as Revealed from Genome Analyses.</title>
        <authorList>
            <person name="Imhoff J.F."/>
            <person name="Rahn T."/>
            <person name="Kunzel S."/>
            <person name="Keller A."/>
            <person name="Neulinger S.C."/>
        </authorList>
    </citation>
    <scope>NUCLEOTIDE SEQUENCE [LARGE SCALE GENOMIC DNA]</scope>
    <source>
        <strain evidence="11 12">DSM 15116</strain>
    </source>
</reference>
<dbReference type="InterPro" id="IPR005861">
    <property type="entry name" value="HisP_aminotrans"/>
</dbReference>
<sequence>MSDSETAIDFSALAMPGVRGLAPYEPGKPIDELRREYGVSEVVKLASNESPLGPSPRAAEAASAAGAAAHRYPDGNGFALKAAVAERHGVPPERVTLGNGSNDVLVLLAQAFLGPGRTAVFSAHAFAVYPIATQTVGATARVVPALPAEAEQPYGHDLEAMLAAVDETVSVVFVANPNNPTGTWLTEGELRGFLDRLPARVIAVVDEAYFEYAAAEPGYPDASRWLEAYPNLVVTRSFSKVYGLAGLRVGYGLSHPAVADLLNRVRQPFNCSAPAQEAAAAALADEAHTRRAVALNDEQRRILREGLEAMGLRVLPSAANFLTFYAGEQAAQIHEGLLRRGVIIRPVAGYDLAGWLRVSVGTAAENRTFLEALAELRPGAA</sequence>
<dbReference type="InterPro" id="IPR050106">
    <property type="entry name" value="HistidinolP_aminotransfase"/>
</dbReference>
<dbReference type="PANTHER" id="PTHR43643">
    <property type="entry name" value="HISTIDINOL-PHOSPHATE AMINOTRANSFERASE 2"/>
    <property type="match status" value="1"/>
</dbReference>
<dbReference type="InterPro" id="IPR004838">
    <property type="entry name" value="NHTrfase_class1_PyrdxlP-BS"/>
</dbReference>
<feature type="domain" description="Aminotransferase class I/classII large" evidence="10">
    <location>
        <begin position="41"/>
        <end position="373"/>
    </location>
</feature>
<protein>
    <recommendedName>
        <fullName evidence="9">Histidinol-phosphate aminotransferase</fullName>
        <ecNumber evidence="9">2.6.1.9</ecNumber>
    </recommendedName>
    <alternativeName>
        <fullName evidence="9">Imidazole acetol-phosphate transaminase</fullName>
    </alternativeName>
</protein>
<evidence type="ECO:0000256" key="1">
    <source>
        <dbReference type="ARBA" id="ARBA00001933"/>
    </source>
</evidence>
<comment type="caution">
    <text evidence="11">The sequence shown here is derived from an EMBL/GenBank/DDBJ whole genome shotgun (WGS) entry which is preliminary data.</text>
</comment>
<dbReference type="SUPFAM" id="SSF53383">
    <property type="entry name" value="PLP-dependent transferases"/>
    <property type="match status" value="1"/>
</dbReference>
<dbReference type="EC" id="2.6.1.9" evidence="9"/>
<comment type="subunit">
    <text evidence="4 9">Homodimer.</text>
</comment>
<evidence type="ECO:0000256" key="9">
    <source>
        <dbReference type="HAMAP-Rule" id="MF_01023"/>
    </source>
</evidence>
<evidence type="ECO:0000313" key="11">
    <source>
        <dbReference type="EMBL" id="MBK1726155.1"/>
    </source>
</evidence>
<evidence type="ECO:0000256" key="8">
    <source>
        <dbReference type="ARBA" id="ARBA00047481"/>
    </source>
</evidence>
<keyword evidence="9" id="KW-0028">Amino-acid biosynthesis</keyword>
<dbReference type="NCBIfam" id="TIGR01141">
    <property type="entry name" value="hisC"/>
    <property type="match status" value="1"/>
</dbReference>
<evidence type="ECO:0000256" key="2">
    <source>
        <dbReference type="ARBA" id="ARBA00005011"/>
    </source>
</evidence>
<dbReference type="CDD" id="cd00609">
    <property type="entry name" value="AAT_like"/>
    <property type="match status" value="1"/>
</dbReference>
<dbReference type="RefSeq" id="WP_200256958.1">
    <property type="nucleotide sequence ID" value="NZ_NRSH01000026.1"/>
</dbReference>
<dbReference type="Gene3D" id="3.90.1150.10">
    <property type="entry name" value="Aspartate Aminotransferase, domain 1"/>
    <property type="match status" value="1"/>
</dbReference>
<name>A0ABS1E3U9_9GAMM</name>
<organism evidence="11 12">
    <name type="scientific">Halorhodospira neutriphila</name>
    <dbReference type="NCBI Taxonomy" id="168379"/>
    <lineage>
        <taxon>Bacteria</taxon>
        <taxon>Pseudomonadati</taxon>
        <taxon>Pseudomonadota</taxon>
        <taxon>Gammaproteobacteria</taxon>
        <taxon>Chromatiales</taxon>
        <taxon>Ectothiorhodospiraceae</taxon>
        <taxon>Halorhodospira</taxon>
    </lineage>
</organism>
<accession>A0ABS1E3U9</accession>
<comment type="catalytic activity">
    <reaction evidence="8 9">
        <text>L-histidinol phosphate + 2-oxoglutarate = 3-(imidazol-4-yl)-2-oxopropyl phosphate + L-glutamate</text>
        <dbReference type="Rhea" id="RHEA:23744"/>
        <dbReference type="ChEBI" id="CHEBI:16810"/>
        <dbReference type="ChEBI" id="CHEBI:29985"/>
        <dbReference type="ChEBI" id="CHEBI:57766"/>
        <dbReference type="ChEBI" id="CHEBI:57980"/>
        <dbReference type="EC" id="2.6.1.9"/>
    </reaction>
</comment>
<keyword evidence="12" id="KW-1185">Reference proteome</keyword>
<evidence type="ECO:0000259" key="10">
    <source>
        <dbReference type="Pfam" id="PF00155"/>
    </source>
</evidence>
<dbReference type="InterPro" id="IPR004839">
    <property type="entry name" value="Aminotransferase_I/II_large"/>
</dbReference>
<gene>
    <name evidence="9" type="primary">hisC</name>
    <name evidence="11" type="ORF">CKO13_03770</name>
</gene>
<comment type="similarity">
    <text evidence="3 9">Belongs to the class-II pyridoxal-phosphate-dependent aminotransferase family. Histidinol-phosphate aminotransferase subfamily.</text>
</comment>
<dbReference type="InterPro" id="IPR015422">
    <property type="entry name" value="PyrdxlP-dep_Trfase_small"/>
</dbReference>
<dbReference type="EMBL" id="NRSH01000026">
    <property type="protein sequence ID" value="MBK1726155.1"/>
    <property type="molecule type" value="Genomic_DNA"/>
</dbReference>
<dbReference type="PANTHER" id="PTHR43643:SF3">
    <property type="entry name" value="HISTIDINOL-PHOSPHATE AMINOTRANSFERASE"/>
    <property type="match status" value="1"/>
</dbReference>
<comment type="cofactor">
    <cofactor evidence="1 9">
        <name>pyridoxal 5'-phosphate</name>
        <dbReference type="ChEBI" id="CHEBI:597326"/>
    </cofactor>
</comment>
<comment type="pathway">
    <text evidence="2 9">Amino-acid biosynthesis; L-histidine biosynthesis; L-histidine from 5-phospho-alpha-D-ribose 1-diphosphate: step 7/9.</text>
</comment>
<dbReference type="HAMAP" id="MF_01023">
    <property type="entry name" value="HisC_aminotrans_2"/>
    <property type="match status" value="1"/>
</dbReference>
<keyword evidence="6 9" id="KW-0808">Transferase</keyword>
<keyword evidence="7 9" id="KW-0663">Pyridoxal phosphate</keyword>
<evidence type="ECO:0000256" key="4">
    <source>
        <dbReference type="ARBA" id="ARBA00011738"/>
    </source>
</evidence>
<dbReference type="InterPro" id="IPR015424">
    <property type="entry name" value="PyrdxlP-dep_Trfase"/>
</dbReference>
<evidence type="ECO:0000256" key="6">
    <source>
        <dbReference type="ARBA" id="ARBA00022679"/>
    </source>
</evidence>
<dbReference type="InterPro" id="IPR015421">
    <property type="entry name" value="PyrdxlP-dep_Trfase_major"/>
</dbReference>
<dbReference type="PROSITE" id="PS00105">
    <property type="entry name" value="AA_TRANSFER_CLASS_1"/>
    <property type="match status" value="1"/>
</dbReference>
<feature type="modified residue" description="N6-(pyridoxal phosphate)lysine" evidence="9">
    <location>
        <position position="240"/>
    </location>
</feature>
<proteinExistence type="inferred from homology"/>
<dbReference type="Pfam" id="PF00155">
    <property type="entry name" value="Aminotran_1_2"/>
    <property type="match status" value="1"/>
</dbReference>
<dbReference type="Gene3D" id="3.40.640.10">
    <property type="entry name" value="Type I PLP-dependent aspartate aminotransferase-like (Major domain)"/>
    <property type="match status" value="1"/>
</dbReference>
<dbReference type="Proteomes" id="UP000738126">
    <property type="component" value="Unassembled WGS sequence"/>
</dbReference>
<evidence type="ECO:0000313" key="12">
    <source>
        <dbReference type="Proteomes" id="UP000738126"/>
    </source>
</evidence>
<keyword evidence="9" id="KW-0368">Histidine biosynthesis</keyword>
<keyword evidence="5 9" id="KW-0032">Aminotransferase</keyword>
<evidence type="ECO:0000256" key="5">
    <source>
        <dbReference type="ARBA" id="ARBA00022576"/>
    </source>
</evidence>
<evidence type="ECO:0000256" key="7">
    <source>
        <dbReference type="ARBA" id="ARBA00022898"/>
    </source>
</evidence>
<evidence type="ECO:0000256" key="3">
    <source>
        <dbReference type="ARBA" id="ARBA00007970"/>
    </source>
</evidence>